<feature type="region of interest" description="Disordered" evidence="1">
    <location>
        <begin position="927"/>
        <end position="949"/>
    </location>
</feature>
<feature type="region of interest" description="Disordered" evidence="1">
    <location>
        <begin position="509"/>
        <end position="537"/>
    </location>
</feature>
<feature type="compositionally biased region" description="Low complexity" evidence="1">
    <location>
        <begin position="969"/>
        <end position="990"/>
    </location>
</feature>
<reference evidence="2" key="1">
    <citation type="submission" date="2021-11" db="EMBL/GenBank/DDBJ databases">
        <authorList>
            <person name="Schell T."/>
        </authorList>
    </citation>
    <scope>NUCLEOTIDE SEQUENCE</scope>
    <source>
        <strain evidence="2">M5</strain>
    </source>
</reference>
<feature type="region of interest" description="Disordered" evidence="1">
    <location>
        <begin position="642"/>
        <end position="672"/>
    </location>
</feature>
<comment type="caution">
    <text evidence="2">The sequence shown here is derived from an EMBL/GenBank/DDBJ whole genome shotgun (WGS) entry which is preliminary data.</text>
</comment>
<dbReference type="Proteomes" id="UP000789390">
    <property type="component" value="Unassembled WGS sequence"/>
</dbReference>
<dbReference type="AlphaFoldDB" id="A0A8J2RH66"/>
<proteinExistence type="predicted"/>
<feature type="compositionally biased region" description="Polar residues" evidence="1">
    <location>
        <begin position="646"/>
        <end position="670"/>
    </location>
</feature>
<keyword evidence="3" id="KW-1185">Reference proteome</keyword>
<feature type="region of interest" description="Disordered" evidence="1">
    <location>
        <begin position="237"/>
        <end position="346"/>
    </location>
</feature>
<dbReference type="OrthoDB" id="6368741at2759"/>
<evidence type="ECO:0000313" key="2">
    <source>
        <dbReference type="EMBL" id="CAH0104472.1"/>
    </source>
</evidence>
<feature type="region of interest" description="Disordered" evidence="1">
    <location>
        <begin position="136"/>
        <end position="160"/>
    </location>
</feature>
<feature type="region of interest" description="Disordered" evidence="1">
    <location>
        <begin position="969"/>
        <end position="994"/>
    </location>
</feature>
<accession>A0A8J2RH66</accession>
<name>A0A8J2RH66_9CRUS</name>
<evidence type="ECO:0000313" key="3">
    <source>
        <dbReference type="Proteomes" id="UP000789390"/>
    </source>
</evidence>
<feature type="compositionally biased region" description="Low complexity" evidence="1">
    <location>
        <begin position="527"/>
        <end position="537"/>
    </location>
</feature>
<sequence length="1070" mass="115070">MDLLLKGLAVAVTAGGLINDHDLNEYRLATKRYHRKIRSSKEGNEFVPFDGVQQTFVQQPDELPILQQSTSGDDSVNLAAPNTSFLLDLPYPSHFLVSLQMLNLSLPFIESGIPIPEDPPTPEFDLDQVIKNKQFQTPKPEENQGDASVSTVGDGSGGRRRAINRKRHRIPVRRLPKRSADVASVATIGKPVKFRNWNASNPSSVQRRQEFTNKLRSTTTQRPTFIKKFQAKQLNRRANTTKLDIQKRPSHPSPESNILKSLSVKLPVRDLEQSGASTEQREFSHFNRPSASGTSDRLVFHTTDNPSRKTRIGGFRPIQLNKPSFSPNRLGPSGPGSESLTPKFINGHSDQFIPIIPATRDTTTAATTEIVSHYDFPPPSRLRFSASSTTTSNPLPKPGRLSKYISQFHSSSSSLKSPSEEITQIQKPDTAVNEANREIVASGNSNSDEFLIFATTTTDKPLTEFVPNLKFPSFEVPSIDGSSTPTTLPPPLSIEELIKKFTGKDFIADSSSVSSTPSPPQHPSPIQPKSISSTTTTVKSTISIPELESLDDLEASLKKLLVVTTSAAQVHNNNESFISLDAPTTSSPSTSTPSESSLTLQHFHPVLPPPSVNPVTEKTVFPQQETATIQTTTTKEILLPSESEVNKSASQPTNVVNSSSSLETSNQPVSVQRGPLDVSSFDGSFSSGVGQHQGGFNFQPSSFPQQQQQQFQSNNFGGFSGNFGGGGGNSGDLIGGQQNPYYYGAGLFTGSGGQGQFSNFQNGFDGTLHYSPTGPPVGESNAITQGLSLLASFGGSGGGHQQFNLPSSSYQQPAGYQQSFNDFVHPSASLQASSQIQTTSQGFSPYSQGYPSFNLVQQQPQSYVQSQSTYQFSQQPQNYPSQQQQQLYAPAQQQSYQLVGGANSGSGLYPVQVIQLQPQGVAYQSTGSASLTPAENSGSNQVTINPSQFGTLLSGSPSVDSSGLTAGTASITSLSSSSSSTDIGTGSSGTNTVQTTKEKSIDAASSQLVEIHLKPVLHSIFADQEAETSQSVQLISVGPETDKFNPATNSLKTGARKSFYNRGLRSGYYS</sequence>
<gene>
    <name evidence="2" type="ORF">DGAL_LOCUS7378</name>
</gene>
<evidence type="ECO:0000256" key="1">
    <source>
        <dbReference type="SAM" id="MobiDB-lite"/>
    </source>
</evidence>
<dbReference type="EMBL" id="CAKKLH010000143">
    <property type="protein sequence ID" value="CAH0104472.1"/>
    <property type="molecule type" value="Genomic_DNA"/>
</dbReference>
<organism evidence="2 3">
    <name type="scientific">Daphnia galeata</name>
    <dbReference type="NCBI Taxonomy" id="27404"/>
    <lineage>
        <taxon>Eukaryota</taxon>
        <taxon>Metazoa</taxon>
        <taxon>Ecdysozoa</taxon>
        <taxon>Arthropoda</taxon>
        <taxon>Crustacea</taxon>
        <taxon>Branchiopoda</taxon>
        <taxon>Diplostraca</taxon>
        <taxon>Cladocera</taxon>
        <taxon>Anomopoda</taxon>
        <taxon>Daphniidae</taxon>
        <taxon>Daphnia</taxon>
    </lineage>
</organism>
<feature type="compositionally biased region" description="Pro residues" evidence="1">
    <location>
        <begin position="517"/>
        <end position="526"/>
    </location>
</feature>
<protein>
    <submittedName>
        <fullName evidence="2">Uncharacterized protein</fullName>
    </submittedName>
</protein>